<evidence type="ECO:0000256" key="1">
    <source>
        <dbReference type="SAM" id="MobiDB-lite"/>
    </source>
</evidence>
<dbReference type="EMBL" id="KZ150077">
    <property type="protein sequence ID" value="PZC73927.1"/>
    <property type="molecule type" value="Genomic_DNA"/>
</dbReference>
<evidence type="ECO:0000313" key="3">
    <source>
        <dbReference type="Proteomes" id="UP000249218"/>
    </source>
</evidence>
<gene>
    <name evidence="2" type="primary">HaOG208499</name>
    <name evidence="2" type="ORF">B5X24_HaOG208499</name>
</gene>
<protein>
    <submittedName>
        <fullName evidence="2">Uncharacterized protein</fullName>
    </submittedName>
</protein>
<accession>A0A2W1BKW4</accession>
<reference evidence="2 3" key="1">
    <citation type="journal article" date="2017" name="BMC Biol.">
        <title>Genomic innovations, transcriptional plasticity and gene loss underlying the evolution and divergence of two highly polyphagous and invasive Helicoverpa pest species.</title>
        <authorList>
            <person name="Pearce S.L."/>
            <person name="Clarke D.F."/>
            <person name="East P.D."/>
            <person name="Elfekih S."/>
            <person name="Gordon K.H."/>
            <person name="Jermiin L.S."/>
            <person name="McGaughran A."/>
            <person name="Oakeshott J.G."/>
            <person name="Papanikolaou A."/>
            <person name="Perera O.P."/>
            <person name="Rane R.V."/>
            <person name="Richards S."/>
            <person name="Tay W.T."/>
            <person name="Walsh T.K."/>
            <person name="Anderson A."/>
            <person name="Anderson C.J."/>
            <person name="Asgari S."/>
            <person name="Board P.G."/>
            <person name="Bretschneider A."/>
            <person name="Campbell P.M."/>
            <person name="Chertemps T."/>
            <person name="Christeller J.T."/>
            <person name="Coppin C.W."/>
            <person name="Downes S.J."/>
            <person name="Duan G."/>
            <person name="Farnsworth C.A."/>
            <person name="Good R.T."/>
            <person name="Han L.B."/>
            <person name="Han Y.C."/>
            <person name="Hatje K."/>
            <person name="Horne I."/>
            <person name="Huang Y.P."/>
            <person name="Hughes D.S."/>
            <person name="Jacquin-Joly E."/>
            <person name="James W."/>
            <person name="Jhangiani S."/>
            <person name="Kollmar M."/>
            <person name="Kuwar S.S."/>
            <person name="Li S."/>
            <person name="Liu N.Y."/>
            <person name="Maibeche M.T."/>
            <person name="Miller J.R."/>
            <person name="Montagne N."/>
            <person name="Perry T."/>
            <person name="Qu J."/>
            <person name="Song S.V."/>
            <person name="Sutton G.G."/>
            <person name="Vogel H."/>
            <person name="Walenz B.P."/>
            <person name="Xu W."/>
            <person name="Zhang H.J."/>
            <person name="Zou Z."/>
            <person name="Batterham P."/>
            <person name="Edwards O.R."/>
            <person name="Feyereisen R."/>
            <person name="Gibbs R.A."/>
            <person name="Heckel D.G."/>
            <person name="McGrath A."/>
            <person name="Robin C."/>
            <person name="Scherer S.E."/>
            <person name="Worley K.C."/>
            <person name="Wu Y.D."/>
        </authorList>
    </citation>
    <scope>NUCLEOTIDE SEQUENCE [LARGE SCALE GENOMIC DNA]</scope>
    <source>
        <strain evidence="2">Harm_GR_Male_#8</strain>
        <tissue evidence="2">Whole organism</tissue>
    </source>
</reference>
<feature type="compositionally biased region" description="Basic residues" evidence="1">
    <location>
        <begin position="115"/>
        <end position="127"/>
    </location>
</feature>
<proteinExistence type="predicted"/>
<feature type="compositionally biased region" description="Polar residues" evidence="1">
    <location>
        <begin position="81"/>
        <end position="95"/>
    </location>
</feature>
<feature type="region of interest" description="Disordered" evidence="1">
    <location>
        <begin position="39"/>
        <end position="135"/>
    </location>
</feature>
<sequence>MNNALMRELPSLGRSLEAIKGYRRKESYKSRVQAYMTEMASSQVPQGAAESPIRGTPSNSAAEGTMPERPSGRVGDASEDGPTSATLQDPMTLSSAPDHAGIVEDLLGEAEARKARGVGGRRGKAQRKLMGGLHG</sequence>
<name>A0A2W1BKW4_HELAM</name>
<keyword evidence="3" id="KW-1185">Reference proteome</keyword>
<organism evidence="2 3">
    <name type="scientific">Helicoverpa armigera</name>
    <name type="common">Cotton bollworm</name>
    <name type="synonym">Heliothis armigera</name>
    <dbReference type="NCBI Taxonomy" id="29058"/>
    <lineage>
        <taxon>Eukaryota</taxon>
        <taxon>Metazoa</taxon>
        <taxon>Ecdysozoa</taxon>
        <taxon>Arthropoda</taxon>
        <taxon>Hexapoda</taxon>
        <taxon>Insecta</taxon>
        <taxon>Pterygota</taxon>
        <taxon>Neoptera</taxon>
        <taxon>Endopterygota</taxon>
        <taxon>Lepidoptera</taxon>
        <taxon>Glossata</taxon>
        <taxon>Ditrysia</taxon>
        <taxon>Noctuoidea</taxon>
        <taxon>Noctuidae</taxon>
        <taxon>Heliothinae</taxon>
        <taxon>Helicoverpa</taxon>
    </lineage>
</organism>
<dbReference type="AlphaFoldDB" id="A0A2W1BKW4"/>
<dbReference type="Proteomes" id="UP000249218">
    <property type="component" value="Unassembled WGS sequence"/>
</dbReference>
<evidence type="ECO:0000313" key="2">
    <source>
        <dbReference type="EMBL" id="PZC73927.1"/>
    </source>
</evidence>